<gene>
    <name evidence="1" type="ORF">PoB_000822400</name>
</gene>
<evidence type="ECO:0000313" key="1">
    <source>
        <dbReference type="EMBL" id="GFN81718.1"/>
    </source>
</evidence>
<sequence length="257" mass="28341">MYWGVGEGQLAGLSPAWAIRLSVQLSVAQYWTESGDVLPAGCSNPDYWTLVIARSVNCGDSLVLIFVRIARSLQETIKFLASWTGQDINGRCELIPRRCHGGFASHCAINTLSSDGIRTGKLRRCAPLQISRRCKANSSTPFATDPNKQCTILVVRIIGIQISSKKTLGKRKQSFCLPACLFALCDGCECIILALESSRTHAWSTVPAEHGKKLSPHWRMMVLIIFCTNESQTGKTYGARCDCGYTDMEKLGYKKLL</sequence>
<comment type="caution">
    <text evidence="1">The sequence shown here is derived from an EMBL/GenBank/DDBJ whole genome shotgun (WGS) entry which is preliminary data.</text>
</comment>
<reference evidence="1 2" key="1">
    <citation type="journal article" date="2021" name="Elife">
        <title>Chloroplast acquisition without the gene transfer in kleptoplastic sea slugs, Plakobranchus ocellatus.</title>
        <authorList>
            <person name="Maeda T."/>
            <person name="Takahashi S."/>
            <person name="Yoshida T."/>
            <person name="Shimamura S."/>
            <person name="Takaki Y."/>
            <person name="Nagai Y."/>
            <person name="Toyoda A."/>
            <person name="Suzuki Y."/>
            <person name="Arimoto A."/>
            <person name="Ishii H."/>
            <person name="Satoh N."/>
            <person name="Nishiyama T."/>
            <person name="Hasebe M."/>
            <person name="Maruyama T."/>
            <person name="Minagawa J."/>
            <person name="Obokata J."/>
            <person name="Shigenobu S."/>
        </authorList>
    </citation>
    <scope>NUCLEOTIDE SEQUENCE [LARGE SCALE GENOMIC DNA]</scope>
</reference>
<protein>
    <submittedName>
        <fullName evidence="1">Uncharacterized protein</fullName>
    </submittedName>
</protein>
<proteinExistence type="predicted"/>
<evidence type="ECO:0000313" key="2">
    <source>
        <dbReference type="Proteomes" id="UP000735302"/>
    </source>
</evidence>
<keyword evidence="2" id="KW-1185">Reference proteome</keyword>
<accession>A0AAV3YFE9</accession>
<name>A0AAV3YFE9_9GAST</name>
<dbReference type="AlphaFoldDB" id="A0AAV3YFE9"/>
<organism evidence="1 2">
    <name type="scientific">Plakobranchus ocellatus</name>
    <dbReference type="NCBI Taxonomy" id="259542"/>
    <lineage>
        <taxon>Eukaryota</taxon>
        <taxon>Metazoa</taxon>
        <taxon>Spiralia</taxon>
        <taxon>Lophotrochozoa</taxon>
        <taxon>Mollusca</taxon>
        <taxon>Gastropoda</taxon>
        <taxon>Heterobranchia</taxon>
        <taxon>Euthyneura</taxon>
        <taxon>Panpulmonata</taxon>
        <taxon>Sacoglossa</taxon>
        <taxon>Placobranchoidea</taxon>
        <taxon>Plakobranchidae</taxon>
        <taxon>Plakobranchus</taxon>
    </lineage>
</organism>
<dbReference type="EMBL" id="BLXT01000945">
    <property type="protein sequence ID" value="GFN81718.1"/>
    <property type="molecule type" value="Genomic_DNA"/>
</dbReference>
<dbReference type="Proteomes" id="UP000735302">
    <property type="component" value="Unassembled WGS sequence"/>
</dbReference>